<evidence type="ECO:0000313" key="3">
    <source>
        <dbReference type="Proteomes" id="UP000277582"/>
    </source>
</evidence>
<comment type="caution">
    <text evidence="2">The sequence shown here is derived from an EMBL/GenBank/DDBJ whole genome shotgun (WGS) entry which is preliminary data.</text>
</comment>
<accession>A0A3R9QZB9</accession>
<dbReference type="GO" id="GO:0016740">
    <property type="term" value="F:transferase activity"/>
    <property type="evidence" value="ECO:0007669"/>
    <property type="project" value="UniProtKB-KW"/>
</dbReference>
<proteinExistence type="predicted"/>
<protein>
    <submittedName>
        <fullName evidence="2">Class II glutamine amidotransferase</fullName>
    </submittedName>
</protein>
<keyword evidence="2" id="KW-0808">Transferase</keyword>
<dbReference type="InterPro" id="IPR026869">
    <property type="entry name" value="EgtC-like"/>
</dbReference>
<dbReference type="Gene3D" id="3.60.20.10">
    <property type="entry name" value="Glutamine Phosphoribosylpyrophosphate, subunit 1, domain 1"/>
    <property type="match status" value="1"/>
</dbReference>
<organism evidence="2 3">
    <name type="scientific">Candidatus Methanodesulfokora washburnensis</name>
    <dbReference type="NCBI Taxonomy" id="2478471"/>
    <lineage>
        <taxon>Archaea</taxon>
        <taxon>Thermoproteota</taxon>
        <taxon>Candidatus Korarchaeia</taxon>
        <taxon>Candidatus Korarchaeia incertae sedis</taxon>
        <taxon>Candidatus Methanodesulfokora</taxon>
    </lineage>
</organism>
<evidence type="ECO:0000313" key="2">
    <source>
        <dbReference type="EMBL" id="RSN77202.1"/>
    </source>
</evidence>
<name>A0A3R9QZB9_9CREN</name>
<reference evidence="2 3" key="1">
    <citation type="submission" date="2018-10" db="EMBL/GenBank/DDBJ databases">
        <title>Co-occurring genomic capacity for anaerobic methane metabolism and dissimilatory sulfite reduction discovered in the Korarchaeota.</title>
        <authorList>
            <person name="Mckay L.J."/>
            <person name="Dlakic M."/>
            <person name="Fields M.W."/>
            <person name="Delmont T.O."/>
            <person name="Eren A.M."/>
            <person name="Jay Z.J."/>
            <person name="Klingelsmith K.B."/>
            <person name="Rusch D.B."/>
            <person name="Inskeep W.P."/>
        </authorList>
    </citation>
    <scope>NUCLEOTIDE SEQUENCE [LARGE SCALE GENOMIC DNA]</scope>
    <source>
        <strain evidence="2 3">MDKW</strain>
    </source>
</reference>
<gene>
    <name evidence="2" type="ORF">D6D85_02885</name>
</gene>
<dbReference type="RefSeq" id="WP_202617263.1">
    <property type="nucleotide sequence ID" value="NZ_RCOS01000039.1"/>
</dbReference>
<dbReference type="AlphaFoldDB" id="A0A3R9QZB9"/>
<dbReference type="Proteomes" id="UP000277582">
    <property type="component" value="Unassembled WGS sequence"/>
</dbReference>
<keyword evidence="3" id="KW-1185">Reference proteome</keyword>
<feature type="non-terminal residue" evidence="2">
    <location>
        <position position="39"/>
    </location>
</feature>
<dbReference type="EMBL" id="RCOS01000039">
    <property type="protein sequence ID" value="RSN77202.1"/>
    <property type="molecule type" value="Genomic_DNA"/>
</dbReference>
<sequence>MCELLGMSFNLPVNPRISFRGFRLRGKYNRDGWGLAFYP</sequence>
<evidence type="ECO:0000256" key="1">
    <source>
        <dbReference type="ARBA" id="ARBA00022962"/>
    </source>
</evidence>
<keyword evidence="1 2" id="KW-0315">Glutamine amidotransferase</keyword>
<dbReference type="InterPro" id="IPR029055">
    <property type="entry name" value="Ntn_hydrolases_N"/>
</dbReference>
<dbReference type="Pfam" id="PF13230">
    <property type="entry name" value="GATase_4"/>
    <property type="match status" value="1"/>
</dbReference>